<evidence type="ECO:0000313" key="4">
    <source>
        <dbReference type="Proteomes" id="UP000253061"/>
    </source>
</evidence>
<gene>
    <name evidence="3" type="ORF">TH6_19415</name>
</gene>
<evidence type="ECO:0000259" key="2">
    <source>
        <dbReference type="Pfam" id="PF13649"/>
    </source>
</evidence>
<keyword evidence="3" id="KW-0489">Methyltransferase</keyword>
<keyword evidence="1 3" id="KW-0808">Transferase</keyword>
<feature type="domain" description="Methyltransferase" evidence="2">
    <location>
        <begin position="43"/>
        <end position="136"/>
    </location>
</feature>
<dbReference type="RefSeq" id="WP_062957985.1">
    <property type="nucleotide sequence ID" value="NZ_JPWB01000011.1"/>
</dbReference>
<protein>
    <submittedName>
        <fullName evidence="3">Methyltransferase type 12</fullName>
    </submittedName>
</protein>
<dbReference type="InterPro" id="IPR029063">
    <property type="entry name" value="SAM-dependent_MTases_sf"/>
</dbReference>
<comment type="caution">
    <text evidence="3">The sequence shown here is derived from an EMBL/GenBank/DDBJ whole genome shotgun (WGS) entry which is preliminary data.</text>
</comment>
<evidence type="ECO:0000313" key="3">
    <source>
        <dbReference type="EMBL" id="RCK19397.1"/>
    </source>
</evidence>
<proteinExistence type="predicted"/>
<accession>A0A367V2J6</accession>
<dbReference type="CDD" id="cd02440">
    <property type="entry name" value="AdoMet_MTases"/>
    <property type="match status" value="1"/>
</dbReference>
<dbReference type="GO" id="GO:0032259">
    <property type="term" value="P:methylation"/>
    <property type="evidence" value="ECO:0007669"/>
    <property type="project" value="UniProtKB-KW"/>
</dbReference>
<reference evidence="3 4" key="1">
    <citation type="submission" date="2014-07" db="EMBL/GenBank/DDBJ databases">
        <title>Draft genome sequence of Thalassospira profundimaris R8-17.</title>
        <authorList>
            <person name="Lai Q."/>
            <person name="Shao Z."/>
        </authorList>
    </citation>
    <scope>NUCLEOTIDE SEQUENCE [LARGE SCALE GENOMIC DNA]</scope>
    <source>
        <strain evidence="3 4">R8-17</strain>
    </source>
</reference>
<dbReference type="EMBL" id="JPWB01000011">
    <property type="protein sequence ID" value="RCK19397.1"/>
    <property type="molecule type" value="Genomic_DNA"/>
</dbReference>
<evidence type="ECO:0000256" key="1">
    <source>
        <dbReference type="ARBA" id="ARBA00022679"/>
    </source>
</evidence>
<organism evidence="3 4">
    <name type="scientific">Thalassospira profundimaris</name>
    <dbReference type="NCBI Taxonomy" id="502049"/>
    <lineage>
        <taxon>Bacteria</taxon>
        <taxon>Pseudomonadati</taxon>
        <taxon>Pseudomonadota</taxon>
        <taxon>Alphaproteobacteria</taxon>
        <taxon>Rhodospirillales</taxon>
        <taxon>Thalassospiraceae</taxon>
        <taxon>Thalassospira</taxon>
    </lineage>
</organism>
<dbReference type="PANTHER" id="PTHR43861">
    <property type="entry name" value="TRANS-ACONITATE 2-METHYLTRANSFERASE-RELATED"/>
    <property type="match status" value="1"/>
</dbReference>
<dbReference type="Gene3D" id="3.40.50.150">
    <property type="entry name" value="Vaccinia Virus protein VP39"/>
    <property type="match status" value="1"/>
</dbReference>
<dbReference type="GO" id="GO:0008168">
    <property type="term" value="F:methyltransferase activity"/>
    <property type="evidence" value="ECO:0007669"/>
    <property type="project" value="UniProtKB-KW"/>
</dbReference>
<name>A0A367V2J6_9PROT</name>
<sequence>MKRSDTFWDSAADKYARKPISNEAAYAQTLDRTRAYLSPDQNVLEIGCGTGTTALKLAHSVGHLTATDISGRMIEIAQGKAKDQAIGNVTFAKQTIEDIANGSDQYEVVLGFNILHLLDQPEDAIAALHKVIKPGGMFITKTPCLGEKLGYLKPLIWVMQKLGKAPHVHFLNYARLEGMIQSGGFDIIETGSYPANTGSRFIVAKRV</sequence>
<dbReference type="InterPro" id="IPR041698">
    <property type="entry name" value="Methyltransf_25"/>
</dbReference>
<dbReference type="Proteomes" id="UP000253061">
    <property type="component" value="Unassembled WGS sequence"/>
</dbReference>
<dbReference type="SUPFAM" id="SSF53335">
    <property type="entry name" value="S-adenosyl-L-methionine-dependent methyltransferases"/>
    <property type="match status" value="1"/>
</dbReference>
<dbReference type="AlphaFoldDB" id="A0A367V2J6"/>
<dbReference type="Pfam" id="PF13649">
    <property type="entry name" value="Methyltransf_25"/>
    <property type="match status" value="1"/>
</dbReference>